<dbReference type="Gene3D" id="3.60.130.30">
    <property type="match status" value="1"/>
</dbReference>
<gene>
    <name evidence="1" type="ORF">BDN70DRAFT_771701</name>
</gene>
<proteinExistence type="predicted"/>
<evidence type="ECO:0000313" key="2">
    <source>
        <dbReference type="Proteomes" id="UP000807469"/>
    </source>
</evidence>
<evidence type="ECO:0000313" key="1">
    <source>
        <dbReference type="EMBL" id="KAF9470093.1"/>
    </source>
</evidence>
<dbReference type="AlphaFoldDB" id="A0A9P6CRZ6"/>
<reference evidence="1" key="1">
    <citation type="submission" date="2020-11" db="EMBL/GenBank/DDBJ databases">
        <authorList>
            <consortium name="DOE Joint Genome Institute"/>
            <person name="Ahrendt S."/>
            <person name="Riley R."/>
            <person name="Andreopoulos W."/>
            <person name="Labutti K."/>
            <person name="Pangilinan J."/>
            <person name="Ruiz-Duenas F.J."/>
            <person name="Barrasa J.M."/>
            <person name="Sanchez-Garcia M."/>
            <person name="Camarero S."/>
            <person name="Miyauchi S."/>
            <person name="Serrano A."/>
            <person name="Linde D."/>
            <person name="Babiker R."/>
            <person name="Drula E."/>
            <person name="Ayuso-Fernandez I."/>
            <person name="Pacheco R."/>
            <person name="Padilla G."/>
            <person name="Ferreira P."/>
            <person name="Barriuso J."/>
            <person name="Kellner H."/>
            <person name="Castanera R."/>
            <person name="Alfaro M."/>
            <person name="Ramirez L."/>
            <person name="Pisabarro A.G."/>
            <person name="Kuo A."/>
            <person name="Tritt A."/>
            <person name="Lipzen A."/>
            <person name="He G."/>
            <person name="Yan M."/>
            <person name="Ng V."/>
            <person name="Cullen D."/>
            <person name="Martin F."/>
            <person name="Rosso M.-N."/>
            <person name="Henrissat B."/>
            <person name="Hibbett D."/>
            <person name="Martinez A.T."/>
            <person name="Grigoriev I.V."/>
        </authorList>
    </citation>
    <scope>NUCLEOTIDE SEQUENCE</scope>
    <source>
        <strain evidence="1">CIRM-BRFM 674</strain>
    </source>
</reference>
<dbReference type="EMBL" id="MU156309">
    <property type="protein sequence ID" value="KAF9470093.1"/>
    <property type="molecule type" value="Genomic_DNA"/>
</dbReference>
<comment type="caution">
    <text evidence="1">The sequence shown here is derived from an EMBL/GenBank/DDBJ whole genome shotgun (WGS) entry which is preliminary data.</text>
</comment>
<protein>
    <submittedName>
        <fullName evidence="1">Uncharacterized protein</fullName>
    </submittedName>
</protein>
<sequence length="136" mass="15324">GAFASWNPGVYTYQKSRIEQLLAHDKTLKRTTDTTIFPTAACNFRNVCCYKHRDTENLAFGWCAITALGRFDHTKGGHLILWELKLIIEFPHGYTILIPSATITHSNIPVSDGDVRVSITQYCAGSILRYVDNGFR</sequence>
<name>A0A9P6CRZ6_9AGAR</name>
<keyword evidence="2" id="KW-1185">Reference proteome</keyword>
<dbReference type="OrthoDB" id="3253621at2759"/>
<organism evidence="1 2">
    <name type="scientific">Pholiota conissans</name>
    <dbReference type="NCBI Taxonomy" id="109636"/>
    <lineage>
        <taxon>Eukaryota</taxon>
        <taxon>Fungi</taxon>
        <taxon>Dikarya</taxon>
        <taxon>Basidiomycota</taxon>
        <taxon>Agaricomycotina</taxon>
        <taxon>Agaricomycetes</taxon>
        <taxon>Agaricomycetidae</taxon>
        <taxon>Agaricales</taxon>
        <taxon>Agaricineae</taxon>
        <taxon>Strophariaceae</taxon>
        <taxon>Pholiota</taxon>
    </lineage>
</organism>
<feature type="non-terminal residue" evidence="1">
    <location>
        <position position="136"/>
    </location>
</feature>
<feature type="non-terminal residue" evidence="1">
    <location>
        <position position="1"/>
    </location>
</feature>
<dbReference type="Proteomes" id="UP000807469">
    <property type="component" value="Unassembled WGS sequence"/>
</dbReference>
<accession>A0A9P6CRZ6</accession>